<reference evidence="11 12" key="1">
    <citation type="submission" date="2020-08" db="EMBL/GenBank/DDBJ databases">
        <title>Genomic Encyclopedia of Type Strains, Phase IV (KMG-IV): sequencing the most valuable type-strain genomes for metagenomic binning, comparative biology and taxonomic classification.</title>
        <authorList>
            <person name="Goeker M."/>
        </authorList>
    </citation>
    <scope>NUCLEOTIDE SEQUENCE [LARGE SCALE GENOMIC DNA]</scope>
    <source>
        <strain evidence="11 12">DSM 11590</strain>
    </source>
</reference>
<comment type="similarity">
    <text evidence="7">Belongs to the UvrC family.</text>
</comment>
<dbReference type="NCBIfam" id="TIGR00194">
    <property type="entry name" value="uvrC"/>
    <property type="match status" value="1"/>
</dbReference>
<dbReference type="InterPro" id="IPR050066">
    <property type="entry name" value="UvrABC_protein_C"/>
</dbReference>
<dbReference type="InterPro" id="IPR000305">
    <property type="entry name" value="GIY-YIG_endonuc"/>
</dbReference>
<dbReference type="InterPro" id="IPR003583">
    <property type="entry name" value="Hlx-hairpin-Hlx_DNA-bd_motif"/>
</dbReference>
<dbReference type="SUPFAM" id="SSF82771">
    <property type="entry name" value="GIY-YIG endonuclease"/>
    <property type="match status" value="1"/>
</dbReference>
<comment type="subunit">
    <text evidence="7">Interacts with UvrB in an incision complex.</text>
</comment>
<dbReference type="HAMAP" id="MF_00203">
    <property type="entry name" value="UvrC"/>
    <property type="match status" value="1"/>
</dbReference>
<comment type="caution">
    <text evidence="11">The sequence shown here is derived from an EMBL/GenBank/DDBJ whole genome shotgun (WGS) entry which is preliminary data.</text>
</comment>
<dbReference type="GO" id="GO:0009432">
    <property type="term" value="P:SOS response"/>
    <property type="evidence" value="ECO:0007669"/>
    <property type="project" value="UniProtKB-UniRule"/>
</dbReference>
<dbReference type="InterPro" id="IPR001162">
    <property type="entry name" value="UvrC_RNase_H_dom"/>
</dbReference>
<dbReference type="PROSITE" id="PS50165">
    <property type="entry name" value="UVRC"/>
    <property type="match status" value="1"/>
</dbReference>
<dbReference type="InterPro" id="IPR038476">
    <property type="entry name" value="UvrC_RNase_H_dom_sf"/>
</dbReference>
<proteinExistence type="inferred from homology"/>
<dbReference type="InterPro" id="IPR035901">
    <property type="entry name" value="GIY-YIG_endonuc_sf"/>
</dbReference>
<dbReference type="EMBL" id="JACIIX010000007">
    <property type="protein sequence ID" value="MBB6210761.1"/>
    <property type="molecule type" value="Genomic_DNA"/>
</dbReference>
<dbReference type="SMART" id="SM00465">
    <property type="entry name" value="GIYc"/>
    <property type="match status" value="1"/>
</dbReference>
<evidence type="ECO:0000256" key="3">
    <source>
        <dbReference type="ARBA" id="ARBA00022769"/>
    </source>
</evidence>
<keyword evidence="12" id="KW-1185">Reference proteome</keyword>
<dbReference type="InterPro" id="IPR010994">
    <property type="entry name" value="RuvA_2-like"/>
</dbReference>
<dbReference type="GO" id="GO:0009381">
    <property type="term" value="F:excinuclease ABC activity"/>
    <property type="evidence" value="ECO:0007669"/>
    <property type="project" value="UniProtKB-UniRule"/>
</dbReference>
<dbReference type="GO" id="GO:0006289">
    <property type="term" value="P:nucleotide-excision repair"/>
    <property type="evidence" value="ECO:0007669"/>
    <property type="project" value="UniProtKB-UniRule"/>
</dbReference>
<evidence type="ECO:0000259" key="9">
    <source>
        <dbReference type="PROSITE" id="PS50164"/>
    </source>
</evidence>
<dbReference type="AlphaFoldDB" id="A0A7W9ZFX5"/>
<dbReference type="InterPro" id="IPR004791">
    <property type="entry name" value="UvrC"/>
</dbReference>
<dbReference type="FunFam" id="3.40.1440.10:FF:000001">
    <property type="entry name" value="UvrABC system protein C"/>
    <property type="match status" value="1"/>
</dbReference>
<evidence type="ECO:0000256" key="6">
    <source>
        <dbReference type="ARBA" id="ARBA00023236"/>
    </source>
</evidence>
<dbReference type="Pfam" id="PF08459">
    <property type="entry name" value="UvrC_RNaseH_dom"/>
    <property type="match status" value="1"/>
</dbReference>
<evidence type="ECO:0000256" key="1">
    <source>
        <dbReference type="ARBA" id="ARBA00022490"/>
    </source>
</evidence>
<comment type="subcellular location">
    <subcellularLocation>
        <location evidence="7">Cytoplasm</location>
    </subcellularLocation>
</comment>
<evidence type="ECO:0000256" key="7">
    <source>
        <dbReference type="HAMAP-Rule" id="MF_00203"/>
    </source>
</evidence>
<dbReference type="Proteomes" id="UP000544872">
    <property type="component" value="Unassembled WGS sequence"/>
</dbReference>
<dbReference type="SUPFAM" id="SSF47781">
    <property type="entry name" value="RuvA domain 2-like"/>
    <property type="match status" value="1"/>
</dbReference>
<dbReference type="Pfam" id="PF01541">
    <property type="entry name" value="GIY-YIG"/>
    <property type="match status" value="1"/>
</dbReference>
<keyword evidence="3 7" id="KW-0228">DNA excision</keyword>
<evidence type="ECO:0000259" key="10">
    <source>
        <dbReference type="PROSITE" id="PS50165"/>
    </source>
</evidence>
<dbReference type="FunFam" id="3.30.420.340:FF:000001">
    <property type="entry name" value="UvrABC system protein C"/>
    <property type="match status" value="1"/>
</dbReference>
<dbReference type="PANTHER" id="PTHR30562">
    <property type="entry name" value="UVRC/OXIDOREDUCTASE"/>
    <property type="match status" value="1"/>
</dbReference>
<dbReference type="SUPFAM" id="SSF46600">
    <property type="entry name" value="C-terminal UvrC-binding domain of UvrB"/>
    <property type="match status" value="1"/>
</dbReference>
<evidence type="ECO:0000256" key="4">
    <source>
        <dbReference type="ARBA" id="ARBA00022881"/>
    </source>
</evidence>
<dbReference type="InterPro" id="IPR047296">
    <property type="entry name" value="GIY-YIG_UvrC_Cho"/>
</dbReference>
<dbReference type="PROSITE" id="PS50151">
    <property type="entry name" value="UVR"/>
    <property type="match status" value="1"/>
</dbReference>
<dbReference type="SMART" id="SM00278">
    <property type="entry name" value="HhH1"/>
    <property type="match status" value="2"/>
</dbReference>
<evidence type="ECO:0000313" key="11">
    <source>
        <dbReference type="EMBL" id="MBB6210761.1"/>
    </source>
</evidence>
<keyword evidence="1 7" id="KW-0963">Cytoplasm</keyword>
<keyword evidence="5 7" id="KW-0234">DNA repair</keyword>
<feature type="domain" description="UvrC family homology region profile" evidence="10">
    <location>
        <begin position="273"/>
        <end position="503"/>
    </location>
</feature>
<dbReference type="GO" id="GO:0003677">
    <property type="term" value="F:DNA binding"/>
    <property type="evidence" value="ECO:0007669"/>
    <property type="project" value="UniProtKB-UniRule"/>
</dbReference>
<sequence>MTTDTPSLISAPADSGSLTHGVEVIRATLRTLPDSPGVYRMLNRHGDALYVGKAKSLKKRVVAYTRVEALPLRLQRMVRETVSMEVVNTHTEAEALLLESNLIKKLKPRYNILLRDDKSFPYVLITGDHAYPQIIKYRGNREAKGEYFGPFASAHAVTETLTILQKAFLLRTCTDSVFATRTRACLLHQIKRCCAPCVSKVSEEEYAALVTQARAFLTGHSQEIQQDLIARMEAHAEALEFEDAAQLRDRLRAIARIQAHQDISIGDLGDADVMAVHQAGGQTCIQVFFFRMGQNYGNRAYFPVHAHDVPAGEVLEAFVGQFYAARRPPVRVLLSEPLPNQDLVRDALKLRAEHAVELHVPRRGDKVKAVDHALTNAREALGRRLAETSAQKALLDGMVEVFALPGSPQRVEVYDNAHIQGAHAVGGMIVAGPEGFNKAAYRTFNIRDTDLTPGDDFGMMREVLTRRFSRALKEDPDHDRGQWPDVVLIDGGKGQLSVAEEVFAALGIPLSGEGSVALISIAKGPDRNAGREVYHQPGRAPFTLPHTHPVHYFLQRLRDEAHRHANGTHRSKRSRALGVSRLDALPGIGPRRKKALLHHFGSAKGVEEAGLTDLQAVEGISAALAKKIYDHFHPGG</sequence>
<dbReference type="Gene3D" id="3.40.1440.10">
    <property type="entry name" value="GIY-YIG endonuclease"/>
    <property type="match status" value="1"/>
</dbReference>
<dbReference type="Gene3D" id="1.10.150.20">
    <property type="entry name" value="5' to 3' exonuclease, C-terminal subdomain"/>
    <property type="match status" value="1"/>
</dbReference>
<gene>
    <name evidence="7" type="primary">uvrC</name>
    <name evidence="11" type="ORF">FHS48_002186</name>
</gene>
<dbReference type="Pfam" id="PF14520">
    <property type="entry name" value="HHH_5"/>
    <property type="match status" value="1"/>
</dbReference>
<evidence type="ECO:0000259" key="8">
    <source>
        <dbReference type="PROSITE" id="PS50151"/>
    </source>
</evidence>
<comment type="function">
    <text evidence="7">The UvrABC repair system catalyzes the recognition and processing of DNA lesions. UvrC both incises the 5' and 3' sides of the lesion. The N-terminal half is responsible for the 3' incision and the C-terminal half is responsible for the 5' incision.</text>
</comment>
<dbReference type="InterPro" id="IPR001943">
    <property type="entry name" value="UVR_dom"/>
</dbReference>
<evidence type="ECO:0000256" key="5">
    <source>
        <dbReference type="ARBA" id="ARBA00023204"/>
    </source>
</evidence>
<dbReference type="GO" id="GO:0005737">
    <property type="term" value="C:cytoplasm"/>
    <property type="evidence" value="ECO:0007669"/>
    <property type="project" value="UniProtKB-SubCell"/>
</dbReference>
<dbReference type="Gene3D" id="4.10.860.10">
    <property type="entry name" value="UVR domain"/>
    <property type="match status" value="1"/>
</dbReference>
<evidence type="ECO:0000313" key="12">
    <source>
        <dbReference type="Proteomes" id="UP000544872"/>
    </source>
</evidence>
<dbReference type="CDD" id="cd10434">
    <property type="entry name" value="GIY-YIG_UvrC_Cho"/>
    <property type="match status" value="1"/>
</dbReference>
<dbReference type="Pfam" id="PF22920">
    <property type="entry name" value="UvrC_RNaseH"/>
    <property type="match status" value="1"/>
</dbReference>
<dbReference type="Pfam" id="PF02151">
    <property type="entry name" value="UVR"/>
    <property type="match status" value="1"/>
</dbReference>
<dbReference type="PROSITE" id="PS50164">
    <property type="entry name" value="GIY_YIG"/>
    <property type="match status" value="1"/>
</dbReference>
<keyword evidence="6 7" id="KW-0742">SOS response</keyword>
<keyword evidence="4 7" id="KW-0267">Excision nuclease</keyword>
<organism evidence="11 12">
    <name type="scientific">Novispirillum itersonii</name>
    <name type="common">Aquaspirillum itersonii</name>
    <dbReference type="NCBI Taxonomy" id="189"/>
    <lineage>
        <taxon>Bacteria</taxon>
        <taxon>Pseudomonadati</taxon>
        <taxon>Pseudomonadota</taxon>
        <taxon>Alphaproteobacteria</taxon>
        <taxon>Rhodospirillales</taxon>
        <taxon>Novispirillaceae</taxon>
        <taxon>Novispirillum</taxon>
    </lineage>
</organism>
<dbReference type="PANTHER" id="PTHR30562:SF1">
    <property type="entry name" value="UVRABC SYSTEM PROTEIN C"/>
    <property type="match status" value="1"/>
</dbReference>
<dbReference type="Gene3D" id="3.30.420.340">
    <property type="entry name" value="UvrC, RNAse H endonuclease domain"/>
    <property type="match status" value="1"/>
</dbReference>
<name>A0A7W9ZFX5_NOVIT</name>
<dbReference type="GO" id="GO:0009380">
    <property type="term" value="C:excinuclease repair complex"/>
    <property type="evidence" value="ECO:0007669"/>
    <property type="project" value="InterPro"/>
</dbReference>
<dbReference type="InterPro" id="IPR036876">
    <property type="entry name" value="UVR_dom_sf"/>
</dbReference>
<keyword evidence="2 7" id="KW-0227">DNA damage</keyword>
<feature type="domain" description="UVR" evidence="8">
    <location>
        <begin position="222"/>
        <end position="257"/>
    </location>
</feature>
<evidence type="ECO:0000256" key="2">
    <source>
        <dbReference type="ARBA" id="ARBA00022763"/>
    </source>
</evidence>
<feature type="domain" description="GIY-YIG" evidence="9">
    <location>
        <begin position="34"/>
        <end position="112"/>
    </location>
</feature>
<protein>
    <recommendedName>
        <fullName evidence="7">UvrABC system protein C</fullName>
        <shortName evidence="7">Protein UvrC</shortName>
    </recommendedName>
    <alternativeName>
        <fullName evidence="7">Excinuclease ABC subunit C</fullName>
    </alternativeName>
</protein>
<accession>A0A7W9ZFX5</accession>